<protein>
    <submittedName>
        <fullName evidence="1">Uncharacterized protein</fullName>
    </submittedName>
</protein>
<evidence type="ECO:0000313" key="1">
    <source>
        <dbReference type="EMBL" id="GAH73654.1"/>
    </source>
</evidence>
<feature type="non-terminal residue" evidence="1">
    <location>
        <position position="1"/>
    </location>
</feature>
<organism evidence="1">
    <name type="scientific">marine sediment metagenome</name>
    <dbReference type="NCBI Taxonomy" id="412755"/>
    <lineage>
        <taxon>unclassified sequences</taxon>
        <taxon>metagenomes</taxon>
        <taxon>ecological metagenomes</taxon>
    </lineage>
</organism>
<gene>
    <name evidence="1" type="ORF">S03H2_49600</name>
</gene>
<accession>X1J5N6</accession>
<dbReference type="EMBL" id="BARU01031347">
    <property type="protein sequence ID" value="GAH73654.1"/>
    <property type="molecule type" value="Genomic_DNA"/>
</dbReference>
<reference evidence="1" key="1">
    <citation type="journal article" date="2014" name="Front. Microbiol.">
        <title>High frequency of phylogenetically diverse reductive dehalogenase-homologous genes in deep subseafloor sedimentary metagenomes.</title>
        <authorList>
            <person name="Kawai M."/>
            <person name="Futagami T."/>
            <person name="Toyoda A."/>
            <person name="Takaki Y."/>
            <person name="Nishi S."/>
            <person name="Hori S."/>
            <person name="Arai W."/>
            <person name="Tsubouchi T."/>
            <person name="Morono Y."/>
            <person name="Uchiyama I."/>
            <person name="Ito T."/>
            <person name="Fujiyama A."/>
            <person name="Inagaki F."/>
            <person name="Takami H."/>
        </authorList>
    </citation>
    <scope>NUCLEOTIDE SEQUENCE</scope>
    <source>
        <strain evidence="1">Expedition CK06-06</strain>
    </source>
</reference>
<sequence>LPRGRGDQTSKDYSFTVPLVIAGEMTLESPSIKHRIIEAFFNNKKKDGKTEYFESLCDLPLGSFGKGLLQYMLGKQDEQLYQAFDEQKALVGCSMDDRFKDNAALARVGLWLIMDYCKSHDIDMDEYNEGFDYIDSAIQNTRAAARLTNVDKVISDLSIMSNERNGTGNWLILNRHYERRKDSLYIRTAETYKLYQRYAKSHDTLSEPISKSSFLQQLESKEYFVSKGTVRIGDQICNGICLDLSSMPDYMEISFAA</sequence>
<dbReference type="AlphaFoldDB" id="X1J5N6"/>
<proteinExistence type="predicted"/>
<comment type="caution">
    <text evidence="1">The sequence shown here is derived from an EMBL/GenBank/DDBJ whole genome shotgun (WGS) entry which is preliminary data.</text>
</comment>
<name>X1J5N6_9ZZZZ</name>